<feature type="signal peptide" evidence="1">
    <location>
        <begin position="1"/>
        <end position="24"/>
    </location>
</feature>
<protein>
    <submittedName>
        <fullName evidence="2">Uncharacterized protein</fullName>
    </submittedName>
</protein>
<dbReference type="EnsemblPlants" id="OPUNC07G12620.1">
    <property type="protein sequence ID" value="OPUNC07G12620.1"/>
    <property type="gene ID" value="OPUNC07G12620"/>
</dbReference>
<dbReference type="HOGENOM" id="CLU_089458_1_0_1"/>
<proteinExistence type="predicted"/>
<organism evidence="2">
    <name type="scientific">Oryza punctata</name>
    <name type="common">Red rice</name>
    <dbReference type="NCBI Taxonomy" id="4537"/>
    <lineage>
        <taxon>Eukaryota</taxon>
        <taxon>Viridiplantae</taxon>
        <taxon>Streptophyta</taxon>
        <taxon>Embryophyta</taxon>
        <taxon>Tracheophyta</taxon>
        <taxon>Spermatophyta</taxon>
        <taxon>Magnoliopsida</taxon>
        <taxon>Liliopsida</taxon>
        <taxon>Poales</taxon>
        <taxon>Poaceae</taxon>
        <taxon>BOP clade</taxon>
        <taxon>Oryzoideae</taxon>
        <taxon>Oryzeae</taxon>
        <taxon>Oryzinae</taxon>
        <taxon>Oryza</taxon>
    </lineage>
</organism>
<sequence length="247" mass="27802">MAPTRCPPLLLLLLLLLAAATATATDNAPQQPTPKPARWPNVFHARLFTNLTNHSTASSAVPPLRVADLYYDWPRRRNLNLVHYQLAADDPLYDVEWDNGTTFYFDSRSCRTERFPVGVLRPGWLSDGGGAVYLGRWRTGGIECDVWDKLGFIVYYQEVATGRPVRWNFLDKTGIQQFVMSFEVGVTLEDDSQWQAPAHCFPAAADDDEDEEEEQEMIKSNYDHIEGVDDGLEATRLLRRLAGAAAL</sequence>
<name>A0A0E0LKG5_ORYPU</name>
<reference evidence="2" key="2">
    <citation type="submission" date="2018-05" db="EMBL/GenBank/DDBJ databases">
        <title>OpunRS2 (Oryza punctata Reference Sequence Version 2).</title>
        <authorList>
            <person name="Zhang J."/>
            <person name="Kudrna D."/>
            <person name="Lee S."/>
            <person name="Talag J."/>
            <person name="Welchert J."/>
            <person name="Wing R.A."/>
        </authorList>
    </citation>
    <scope>NUCLEOTIDE SEQUENCE [LARGE SCALE GENOMIC DNA]</scope>
</reference>
<dbReference type="Gramene" id="OPUNC07G12620.1">
    <property type="protein sequence ID" value="OPUNC07G12620.1"/>
    <property type="gene ID" value="OPUNC07G12620"/>
</dbReference>
<dbReference type="OMA" id="FYYEEAR"/>
<dbReference type="PANTHER" id="PTHR33880">
    <property type="entry name" value="EXPRESSED PROTEIN"/>
    <property type="match status" value="1"/>
</dbReference>
<dbReference type="Proteomes" id="UP000026962">
    <property type="component" value="Chromosome 7"/>
</dbReference>
<dbReference type="PANTHER" id="PTHR33880:SF2">
    <property type="entry name" value="OS07G0475000 PROTEIN"/>
    <property type="match status" value="1"/>
</dbReference>
<dbReference type="eggNOG" id="ENOG502R4ZK">
    <property type="taxonomic scope" value="Eukaryota"/>
</dbReference>
<accession>A0A0E0LKG5</accession>
<reference evidence="2" key="1">
    <citation type="submission" date="2015-04" db="UniProtKB">
        <authorList>
            <consortium name="EnsemblPlants"/>
        </authorList>
    </citation>
    <scope>IDENTIFICATION</scope>
</reference>
<dbReference type="InterPro" id="IPR038941">
    <property type="entry name" value="At4g14100-like"/>
</dbReference>
<feature type="chain" id="PRO_5002366621" evidence="1">
    <location>
        <begin position="25"/>
        <end position="247"/>
    </location>
</feature>
<evidence type="ECO:0000313" key="2">
    <source>
        <dbReference type="EnsemblPlants" id="OPUNC07G12620.1"/>
    </source>
</evidence>
<evidence type="ECO:0000313" key="3">
    <source>
        <dbReference type="Proteomes" id="UP000026962"/>
    </source>
</evidence>
<keyword evidence="1" id="KW-0732">Signal</keyword>
<dbReference type="AlphaFoldDB" id="A0A0E0LKG5"/>
<keyword evidence="3" id="KW-1185">Reference proteome</keyword>
<evidence type="ECO:0000256" key="1">
    <source>
        <dbReference type="SAM" id="SignalP"/>
    </source>
</evidence>